<name>A0A646P451_9PSED</name>
<keyword evidence="1" id="KW-0175">Coiled coil</keyword>
<evidence type="ECO:0000313" key="3">
    <source>
        <dbReference type="EMBL" id="MRJ22335.1"/>
    </source>
</evidence>
<dbReference type="EMBL" id="VOIX01000007">
    <property type="protein sequence ID" value="MRJ22335.1"/>
    <property type="molecule type" value="Genomic_DNA"/>
</dbReference>
<proteinExistence type="predicted"/>
<reference evidence="3 4" key="1">
    <citation type="submission" date="2019-08" db="EMBL/GenBank/DDBJ databases">
        <title>Pseudomonas haemolytica sp. nov. isolated from raw milk and skim milk concentrate.</title>
        <authorList>
            <person name="Hofmann K."/>
            <person name="Huptas C."/>
            <person name="Doll E."/>
            <person name="Scherer S."/>
            <person name="Wenning M."/>
        </authorList>
    </citation>
    <scope>NUCLEOTIDE SEQUENCE [LARGE SCALE GENOMIC DNA]</scope>
    <source>
        <strain evidence="3 4">DSM 108988</strain>
    </source>
</reference>
<dbReference type="RefSeq" id="WP_153839078.1">
    <property type="nucleotide sequence ID" value="NZ_VOIX01000007.1"/>
</dbReference>
<sequence length="269" mass="29780">MTSKLEQLRAMPAQDMTTQGTGAQDPRYLAWLASRQRQAPTPVPGKRQLTEAQRINLTAQNKARDARQEANKQLRSIGHTSHYLTKGDAMRLVDTAVDEAMRDDRRTGRQILRDQHGTNKGNILATRHSRYFREAMQTAMQRGHAVLAVMAGQDQMTSRDISTMSKATAAGFVAELYKRADNAGHRTRQDAELAELRAEVARLKAGQERTNTRLELIESGQAGDAWKAQAMAMRAAGDSYAVIAKATGQTRDAVAGYIRRQAKVDSFSP</sequence>
<evidence type="ECO:0000256" key="1">
    <source>
        <dbReference type="SAM" id="Coils"/>
    </source>
</evidence>
<comment type="caution">
    <text evidence="3">The sequence shown here is derived from an EMBL/GenBank/DDBJ whole genome shotgun (WGS) entry which is preliminary data.</text>
</comment>
<dbReference type="AlphaFoldDB" id="A0A646P451"/>
<protein>
    <submittedName>
        <fullName evidence="3">Uncharacterized protein</fullName>
    </submittedName>
</protein>
<organism evidence="3 4">
    <name type="scientific">Pseudomonas haemolytica</name>
    <dbReference type="NCBI Taxonomy" id="2600065"/>
    <lineage>
        <taxon>Bacteria</taxon>
        <taxon>Pseudomonadati</taxon>
        <taxon>Pseudomonadota</taxon>
        <taxon>Gammaproteobacteria</taxon>
        <taxon>Pseudomonadales</taxon>
        <taxon>Pseudomonadaceae</taxon>
        <taxon>Pseudomonas</taxon>
    </lineage>
</organism>
<gene>
    <name evidence="3" type="ORF">FRT60_18670</name>
</gene>
<evidence type="ECO:0000256" key="2">
    <source>
        <dbReference type="SAM" id="MobiDB-lite"/>
    </source>
</evidence>
<evidence type="ECO:0000313" key="4">
    <source>
        <dbReference type="Proteomes" id="UP000432048"/>
    </source>
</evidence>
<feature type="coiled-coil region" evidence="1">
    <location>
        <begin position="186"/>
        <end position="213"/>
    </location>
</feature>
<feature type="region of interest" description="Disordered" evidence="2">
    <location>
        <begin position="1"/>
        <end position="22"/>
    </location>
</feature>
<accession>A0A646P451</accession>
<dbReference type="Proteomes" id="UP000432048">
    <property type="component" value="Unassembled WGS sequence"/>
</dbReference>